<accession>A0ABD0RQQ6</accession>
<feature type="compositionally biased region" description="Basic and acidic residues" evidence="1">
    <location>
        <begin position="296"/>
        <end position="308"/>
    </location>
</feature>
<feature type="compositionally biased region" description="Basic and acidic residues" evidence="1">
    <location>
        <begin position="49"/>
        <end position="64"/>
    </location>
</feature>
<protein>
    <submittedName>
        <fullName evidence="2">Uncharacterized protein</fullName>
    </submittedName>
</protein>
<name>A0ABD0RQQ6_CIRMR</name>
<evidence type="ECO:0000256" key="1">
    <source>
        <dbReference type="SAM" id="MobiDB-lite"/>
    </source>
</evidence>
<sequence>VNGVGSAPVDMQKSTSVFSRPGPSSRVVQLRPQRSKPVSRPISMPVERLLNERNTRETEEREHLPAAIQETTEPDKPSTPRLTNYYRNPFIDTQTLRRTWDRQYRHYDVTPRTAMIVANLPSSDTPKPSEISVVPPSTTSRKDSTSQSGGTPISFRAPRTLKPPPGTFYRPPSVGQIKPFDLLAKTVSTATTTTTTGAIYTTAITIFTTAATSTVTTVSTAVTTPPTTPTSMTNTLTAKPTFTTVTSTVSGGAEEGLSENDSFSPVTLSPPQSPSSSAEELSPTDAKPLYQRRNRRMQELEHREAHFV</sequence>
<keyword evidence="3" id="KW-1185">Reference proteome</keyword>
<comment type="caution">
    <text evidence="2">The sequence shown here is derived from an EMBL/GenBank/DDBJ whole genome shotgun (WGS) entry which is preliminary data.</text>
</comment>
<organism evidence="2 3">
    <name type="scientific">Cirrhinus mrigala</name>
    <name type="common">Mrigala</name>
    <dbReference type="NCBI Taxonomy" id="683832"/>
    <lineage>
        <taxon>Eukaryota</taxon>
        <taxon>Metazoa</taxon>
        <taxon>Chordata</taxon>
        <taxon>Craniata</taxon>
        <taxon>Vertebrata</taxon>
        <taxon>Euteleostomi</taxon>
        <taxon>Actinopterygii</taxon>
        <taxon>Neopterygii</taxon>
        <taxon>Teleostei</taxon>
        <taxon>Ostariophysi</taxon>
        <taxon>Cypriniformes</taxon>
        <taxon>Cyprinidae</taxon>
        <taxon>Labeoninae</taxon>
        <taxon>Labeonini</taxon>
        <taxon>Cirrhinus</taxon>
    </lineage>
</organism>
<evidence type="ECO:0000313" key="2">
    <source>
        <dbReference type="EMBL" id="KAL0200425.1"/>
    </source>
</evidence>
<proteinExistence type="predicted"/>
<feature type="region of interest" description="Disordered" evidence="1">
    <location>
        <begin position="1"/>
        <end position="85"/>
    </location>
</feature>
<evidence type="ECO:0000313" key="3">
    <source>
        <dbReference type="Proteomes" id="UP001529510"/>
    </source>
</evidence>
<feature type="compositionally biased region" description="Low complexity" evidence="1">
    <location>
        <begin position="264"/>
        <end position="284"/>
    </location>
</feature>
<reference evidence="2 3" key="1">
    <citation type="submission" date="2024-05" db="EMBL/GenBank/DDBJ databases">
        <title>Genome sequencing and assembly of Indian major carp, Cirrhinus mrigala (Hamilton, 1822).</title>
        <authorList>
            <person name="Mohindra V."/>
            <person name="Chowdhury L.M."/>
            <person name="Lal K."/>
            <person name="Jena J.K."/>
        </authorList>
    </citation>
    <scope>NUCLEOTIDE SEQUENCE [LARGE SCALE GENOMIC DNA]</scope>
    <source>
        <strain evidence="2">CM1030</strain>
        <tissue evidence="2">Blood</tissue>
    </source>
</reference>
<dbReference type="AlphaFoldDB" id="A0ABD0RQQ6"/>
<feature type="region of interest" description="Disordered" evidence="1">
    <location>
        <begin position="119"/>
        <end position="166"/>
    </location>
</feature>
<feature type="non-terminal residue" evidence="2">
    <location>
        <position position="1"/>
    </location>
</feature>
<dbReference type="Proteomes" id="UP001529510">
    <property type="component" value="Unassembled WGS sequence"/>
</dbReference>
<feature type="region of interest" description="Disordered" evidence="1">
    <location>
        <begin position="247"/>
        <end position="308"/>
    </location>
</feature>
<feature type="compositionally biased region" description="Polar residues" evidence="1">
    <location>
        <begin position="135"/>
        <end position="151"/>
    </location>
</feature>
<gene>
    <name evidence="2" type="ORF">M9458_003612</name>
</gene>
<dbReference type="EMBL" id="JAMKFB020000002">
    <property type="protein sequence ID" value="KAL0200425.1"/>
    <property type="molecule type" value="Genomic_DNA"/>
</dbReference>